<accession>A0A3R8U215</accession>
<dbReference type="Proteomes" id="UP000276506">
    <property type="component" value="Unassembled WGS sequence"/>
</dbReference>
<sequence>MNNRKLLLKGLKGYAFDAWSIAVPFALMCIALIAMASLVGSVFFLAAYYAGLTSREDFPFPNWAFVPAHFVAIGAALIFSQFWKLPKALKKRAEAFEIEQRRAK</sequence>
<dbReference type="EMBL" id="RHQL01000010">
    <property type="protein sequence ID" value="RRV08758.1"/>
    <property type="molecule type" value="Genomic_DNA"/>
</dbReference>
<protein>
    <submittedName>
        <fullName evidence="2">Uncharacterized protein</fullName>
    </submittedName>
</protein>
<gene>
    <name evidence="2" type="ORF">EGJ28_15915</name>
</gene>
<organism evidence="2 3">
    <name type="scientific">Stutzerimonas xanthomarina</name>
    <dbReference type="NCBI Taxonomy" id="271420"/>
    <lineage>
        <taxon>Bacteria</taxon>
        <taxon>Pseudomonadati</taxon>
        <taxon>Pseudomonadota</taxon>
        <taxon>Gammaproteobacteria</taxon>
        <taxon>Pseudomonadales</taxon>
        <taxon>Pseudomonadaceae</taxon>
        <taxon>Stutzerimonas</taxon>
    </lineage>
</organism>
<reference evidence="2 3" key="1">
    <citation type="submission" date="2018-10" db="EMBL/GenBank/DDBJ databases">
        <title>Transmission dynamics of multidrug resistant bacteria on intensive care unit surfaces.</title>
        <authorList>
            <person name="D'Souza A.W."/>
            <person name="Potter R.F."/>
            <person name="Wallace M."/>
            <person name="Shupe A."/>
            <person name="Patel S."/>
            <person name="Sun S."/>
            <person name="Gul D."/>
            <person name="Kwon J.H."/>
            <person name="Andleeb S."/>
            <person name="Burnham C.-A.D."/>
            <person name="Dantas G."/>
        </authorList>
    </citation>
    <scope>NUCLEOTIDE SEQUENCE [LARGE SCALE GENOMIC DNA]</scope>
    <source>
        <strain evidence="2 3">PX_177</strain>
    </source>
</reference>
<keyword evidence="1" id="KW-1133">Transmembrane helix</keyword>
<proteinExistence type="predicted"/>
<evidence type="ECO:0000313" key="2">
    <source>
        <dbReference type="EMBL" id="RRV08758.1"/>
    </source>
</evidence>
<keyword evidence="1" id="KW-0812">Transmembrane</keyword>
<name>A0A3R8U215_9GAMM</name>
<feature type="transmembrane region" description="Helical" evidence="1">
    <location>
        <begin position="63"/>
        <end position="83"/>
    </location>
</feature>
<keyword evidence="1" id="KW-0472">Membrane</keyword>
<feature type="transmembrane region" description="Helical" evidence="1">
    <location>
        <begin position="21"/>
        <end position="51"/>
    </location>
</feature>
<evidence type="ECO:0000313" key="3">
    <source>
        <dbReference type="Proteomes" id="UP000276506"/>
    </source>
</evidence>
<dbReference type="RefSeq" id="WP_125877920.1">
    <property type="nucleotide sequence ID" value="NZ_RHQL01000010.1"/>
</dbReference>
<dbReference type="AlphaFoldDB" id="A0A3R8U215"/>
<evidence type="ECO:0000256" key="1">
    <source>
        <dbReference type="SAM" id="Phobius"/>
    </source>
</evidence>
<comment type="caution">
    <text evidence="2">The sequence shown here is derived from an EMBL/GenBank/DDBJ whole genome shotgun (WGS) entry which is preliminary data.</text>
</comment>